<accession>A0A271IU35</accession>
<gene>
    <name evidence="1" type="ORF">BSZ37_20860</name>
</gene>
<dbReference type="InterPro" id="IPR044543">
    <property type="entry name" value="YHJQ-like"/>
</dbReference>
<dbReference type="Pfam" id="PF03860">
    <property type="entry name" value="Csp"/>
    <property type="match status" value="1"/>
</dbReference>
<dbReference type="Gene3D" id="1.20.1270.360">
    <property type="match status" value="1"/>
</dbReference>
<dbReference type="RefSeq" id="WP_179299807.1">
    <property type="nucleotide sequence ID" value="NZ_MQWD01000005.1"/>
</dbReference>
<organism evidence="1 2">
    <name type="scientific">Rubrivirga marina</name>
    <dbReference type="NCBI Taxonomy" id="1196024"/>
    <lineage>
        <taxon>Bacteria</taxon>
        <taxon>Pseudomonadati</taxon>
        <taxon>Rhodothermota</taxon>
        <taxon>Rhodothermia</taxon>
        <taxon>Rhodothermales</taxon>
        <taxon>Rubricoccaceae</taxon>
        <taxon>Rubrivirga</taxon>
    </lineage>
</organism>
<evidence type="ECO:0000313" key="2">
    <source>
        <dbReference type="Proteomes" id="UP000216339"/>
    </source>
</evidence>
<reference evidence="1 2" key="1">
    <citation type="submission" date="2016-11" db="EMBL/GenBank/DDBJ databases">
        <title>Study of marine rhodopsin-containing bacteria.</title>
        <authorList>
            <person name="Yoshizawa S."/>
            <person name="Kumagai Y."/>
            <person name="Kogure K."/>
        </authorList>
    </citation>
    <scope>NUCLEOTIDE SEQUENCE [LARGE SCALE GENOMIC DNA]</scope>
    <source>
        <strain evidence="1 2">SAORIC-28</strain>
    </source>
</reference>
<dbReference type="AlphaFoldDB" id="A0A271IU35"/>
<keyword evidence="2" id="KW-1185">Reference proteome</keyword>
<dbReference type="PANTHER" id="PTHR37310">
    <property type="entry name" value="CYTOPLASMIC PROTEIN-RELATED"/>
    <property type="match status" value="1"/>
</dbReference>
<evidence type="ECO:0000313" key="1">
    <source>
        <dbReference type="EMBL" id="PAP74630.1"/>
    </source>
</evidence>
<dbReference type="CDD" id="cd08026">
    <property type="entry name" value="DUF326"/>
    <property type="match status" value="1"/>
</dbReference>
<name>A0A271IU35_9BACT</name>
<comment type="caution">
    <text evidence="1">The sequence shown here is derived from an EMBL/GenBank/DDBJ whole genome shotgun (WGS) entry which is preliminary data.</text>
</comment>
<dbReference type="InterPro" id="IPR005560">
    <property type="entry name" value="Csp_YhjQ"/>
</dbReference>
<dbReference type="Proteomes" id="UP000216339">
    <property type="component" value="Unassembled WGS sequence"/>
</dbReference>
<sequence>MRTQDILSTHPNPSQNLDAIVALVNAAFACEQCCTSCADACLGEDSDMDLTYCIRTNLDCADICATTGRAVSRMTEPNTQLLRSQLEACRVACDACADECAKHADMHDHCRVCMECCRECSKACQSLLSAMPQGAMA</sequence>
<protein>
    <submittedName>
        <fullName evidence="1">Four-helix bundle copper-binding protein</fullName>
    </submittedName>
</protein>
<dbReference type="PROSITE" id="PS51257">
    <property type="entry name" value="PROKAR_LIPOPROTEIN"/>
    <property type="match status" value="1"/>
</dbReference>
<dbReference type="EMBL" id="MQWD01000005">
    <property type="protein sequence ID" value="PAP74630.1"/>
    <property type="molecule type" value="Genomic_DNA"/>
</dbReference>
<proteinExistence type="predicted"/>
<dbReference type="PANTHER" id="PTHR37310:SF1">
    <property type="entry name" value="CYTOPLASMIC PROTEIN"/>
    <property type="match status" value="1"/>
</dbReference>